<dbReference type="PATRIC" id="fig|1304275.5.peg.3224"/>
<dbReference type="SUPFAM" id="SSF53187">
    <property type="entry name" value="Zn-dependent exopeptidases"/>
    <property type="match status" value="1"/>
</dbReference>
<dbReference type="PROSITE" id="PS51782">
    <property type="entry name" value="LYSM"/>
    <property type="match status" value="1"/>
</dbReference>
<evidence type="ECO:0000256" key="4">
    <source>
        <dbReference type="SAM" id="SignalP"/>
    </source>
</evidence>
<protein>
    <recommendedName>
        <fullName evidence="2">N-acetylmuramoyl-L-alanine amidase</fullName>
        <ecNumber evidence="2">3.5.1.28</ecNumber>
    </recommendedName>
</protein>
<keyword evidence="7" id="KW-1185">Reference proteome</keyword>
<dbReference type="CDD" id="cd00118">
    <property type="entry name" value="LysM"/>
    <property type="match status" value="1"/>
</dbReference>
<dbReference type="STRING" id="1304275.C41B8_15762"/>
<evidence type="ECO:0000259" key="5">
    <source>
        <dbReference type="PROSITE" id="PS51782"/>
    </source>
</evidence>
<feature type="region of interest" description="Disordered" evidence="3">
    <location>
        <begin position="120"/>
        <end position="163"/>
    </location>
</feature>
<feature type="compositionally biased region" description="Polar residues" evidence="3">
    <location>
        <begin position="127"/>
        <end position="139"/>
    </location>
</feature>
<feature type="signal peptide" evidence="4">
    <location>
        <begin position="1"/>
        <end position="22"/>
    </location>
</feature>
<dbReference type="Pfam" id="PF01476">
    <property type="entry name" value="LysM"/>
    <property type="match status" value="1"/>
</dbReference>
<reference evidence="6 7" key="1">
    <citation type="submission" date="2013-03" db="EMBL/GenBank/DDBJ databases">
        <title>Salinisphaera hydrothermalis C41B8 Genome Sequencing.</title>
        <authorList>
            <person name="Li C."/>
            <person name="Lai Q."/>
            <person name="Shao Z."/>
        </authorList>
    </citation>
    <scope>NUCLEOTIDE SEQUENCE [LARGE SCALE GENOMIC DNA]</scope>
    <source>
        <strain evidence="6 7">C41B8</strain>
    </source>
</reference>
<dbReference type="SMART" id="SM00646">
    <property type="entry name" value="Ami_3"/>
    <property type="match status" value="1"/>
</dbReference>
<dbReference type="Pfam" id="PF11741">
    <property type="entry name" value="AMIN"/>
    <property type="match status" value="1"/>
</dbReference>
<dbReference type="InterPro" id="IPR018392">
    <property type="entry name" value="LysM"/>
</dbReference>
<dbReference type="EC" id="3.5.1.28" evidence="2"/>
<dbReference type="Proteomes" id="UP000028302">
    <property type="component" value="Unassembled WGS sequence"/>
</dbReference>
<dbReference type="InterPro" id="IPR002508">
    <property type="entry name" value="MurNAc-LAA_cat"/>
</dbReference>
<dbReference type="PANTHER" id="PTHR30404">
    <property type="entry name" value="N-ACETYLMURAMOYL-L-ALANINE AMIDASE"/>
    <property type="match status" value="1"/>
</dbReference>
<dbReference type="PANTHER" id="PTHR30404:SF2">
    <property type="entry name" value="N-ACETYLMURAMOYL-L-ALANINE AMIDASE AMIA"/>
    <property type="match status" value="1"/>
</dbReference>
<dbReference type="Gene3D" id="3.40.630.40">
    <property type="entry name" value="Zn-dependent exopeptidases"/>
    <property type="match status" value="1"/>
</dbReference>
<dbReference type="eggNOG" id="COG0860">
    <property type="taxonomic scope" value="Bacteria"/>
</dbReference>
<dbReference type="GO" id="GO:0009253">
    <property type="term" value="P:peptidoglycan catabolic process"/>
    <property type="evidence" value="ECO:0007669"/>
    <property type="project" value="InterPro"/>
</dbReference>
<comment type="caution">
    <text evidence="6">The sequence shown here is derived from an EMBL/GenBank/DDBJ whole genome shotgun (WGS) entry which is preliminary data.</text>
</comment>
<dbReference type="GO" id="GO:0030288">
    <property type="term" value="C:outer membrane-bounded periplasmic space"/>
    <property type="evidence" value="ECO:0007669"/>
    <property type="project" value="TreeGrafter"/>
</dbReference>
<feature type="chain" id="PRO_5001776472" description="N-acetylmuramoyl-L-alanine amidase" evidence="4">
    <location>
        <begin position="23"/>
        <end position="459"/>
    </location>
</feature>
<dbReference type="Pfam" id="PF01520">
    <property type="entry name" value="Amidase_3"/>
    <property type="match status" value="1"/>
</dbReference>
<name>A0A084IHU4_SALHC</name>
<accession>A0A084IHU4</accession>
<comment type="catalytic activity">
    <reaction evidence="1">
        <text>Hydrolyzes the link between N-acetylmuramoyl residues and L-amino acid residues in certain cell-wall glycopeptides.</text>
        <dbReference type="EC" id="3.5.1.28"/>
    </reaction>
</comment>
<dbReference type="InterPro" id="IPR036779">
    <property type="entry name" value="LysM_dom_sf"/>
</dbReference>
<evidence type="ECO:0000256" key="3">
    <source>
        <dbReference type="SAM" id="MobiDB-lite"/>
    </source>
</evidence>
<gene>
    <name evidence="6" type="ORF">C41B8_15762</name>
</gene>
<dbReference type="RefSeq" id="WP_051883667.1">
    <property type="nucleotide sequence ID" value="NZ_APNK01000034.1"/>
</dbReference>
<dbReference type="GO" id="GO:0008745">
    <property type="term" value="F:N-acetylmuramoyl-L-alanine amidase activity"/>
    <property type="evidence" value="ECO:0007669"/>
    <property type="project" value="UniProtKB-EC"/>
</dbReference>
<dbReference type="SMART" id="SM00257">
    <property type="entry name" value="LysM"/>
    <property type="match status" value="1"/>
</dbReference>
<feature type="domain" description="LysM" evidence="5">
    <location>
        <begin position="412"/>
        <end position="455"/>
    </location>
</feature>
<dbReference type="EMBL" id="APNK01000034">
    <property type="protein sequence ID" value="KEZ76278.1"/>
    <property type="molecule type" value="Genomic_DNA"/>
</dbReference>
<evidence type="ECO:0000313" key="7">
    <source>
        <dbReference type="Proteomes" id="UP000028302"/>
    </source>
</evidence>
<dbReference type="CDD" id="cd02696">
    <property type="entry name" value="MurNAc-LAA"/>
    <property type="match status" value="1"/>
</dbReference>
<sequence length="459" mass="48885">MPRWLGYGLLLGIVLVSPACWAAGATLESVHLSTHGSTTTVRFDFQHLPKYRYFALGHPPRAVIDFDGARADGVPSPAGGGVGNIRLARHADGTLRAVLDLSAGAELSGVHADGHDLVATIEGGTSGTNTASHGAQETGDSPLPAKREKRSAPPATAARDDDPKALYRAAAETGPVVVVIDPGHGGHDSGTRAASGLMEKTVVLGIAKALYAKLKATPNIHPVLTRDSDTFVTLPGRVKIAQKHHANLFISIHQNAYPNDHSVDGGTCYVLSQHGASDAKAAQLAHFENSADRNVAGVHFSDTDHTLNAVLTDLYQNASIDDADDLAHDIIGQFAKVEPIYRHTPPRANFAVLRDPMIPSVLCETAFLSNPKQARKLATSHFRDQLAGAIYQGIMTYFRKHPPERMQPVGGSIYTVKSGDTLSEIASRENVSENVLMDINHLHTKTLKVGQKLELPGGS</sequence>
<organism evidence="6 7">
    <name type="scientific">Salinisphaera hydrothermalis (strain C41B8)</name>
    <dbReference type="NCBI Taxonomy" id="1304275"/>
    <lineage>
        <taxon>Bacteria</taxon>
        <taxon>Pseudomonadati</taxon>
        <taxon>Pseudomonadota</taxon>
        <taxon>Gammaproteobacteria</taxon>
        <taxon>Salinisphaerales</taxon>
        <taxon>Salinisphaeraceae</taxon>
        <taxon>Salinisphaera</taxon>
    </lineage>
</organism>
<keyword evidence="4" id="KW-0732">Signal</keyword>
<dbReference type="InterPro" id="IPR050695">
    <property type="entry name" value="N-acetylmuramoyl_amidase_3"/>
</dbReference>
<dbReference type="InterPro" id="IPR021731">
    <property type="entry name" value="AMIN_dom"/>
</dbReference>
<evidence type="ECO:0000256" key="1">
    <source>
        <dbReference type="ARBA" id="ARBA00001561"/>
    </source>
</evidence>
<dbReference type="AlphaFoldDB" id="A0A084IHU4"/>
<evidence type="ECO:0000313" key="6">
    <source>
        <dbReference type="EMBL" id="KEZ76278.1"/>
    </source>
</evidence>
<dbReference type="Gene3D" id="2.60.40.3500">
    <property type="match status" value="1"/>
</dbReference>
<dbReference type="SUPFAM" id="SSF54106">
    <property type="entry name" value="LysM domain"/>
    <property type="match status" value="1"/>
</dbReference>
<dbReference type="Gene3D" id="3.10.350.10">
    <property type="entry name" value="LysM domain"/>
    <property type="match status" value="1"/>
</dbReference>
<proteinExistence type="predicted"/>
<evidence type="ECO:0000256" key="2">
    <source>
        <dbReference type="ARBA" id="ARBA00011901"/>
    </source>
</evidence>